<gene>
    <name evidence="1" type="ORF">FYJ85_06355</name>
</gene>
<dbReference type="AlphaFoldDB" id="A0A844FZE9"/>
<sequence>MSRLYSLRDGRLAGAGIEALKLPHLDLASLLPEELKRVGDDGENRRGEEIAPLLPVDSGNVDAVIALLVQSGLGTFRPLLRPEVPAADNARTIR</sequence>
<keyword evidence="2" id="KW-1185">Reference proteome</keyword>
<evidence type="ECO:0000313" key="2">
    <source>
        <dbReference type="Proteomes" id="UP000435649"/>
    </source>
</evidence>
<accession>A0A844FZE9</accession>
<proteinExistence type="predicted"/>
<comment type="caution">
    <text evidence="1">The sequence shown here is derived from an EMBL/GenBank/DDBJ whole genome shotgun (WGS) entry which is preliminary data.</text>
</comment>
<organism evidence="1 2">
    <name type="scientific">Victivallis lenta</name>
    <dbReference type="NCBI Taxonomy" id="2606640"/>
    <lineage>
        <taxon>Bacteria</taxon>
        <taxon>Pseudomonadati</taxon>
        <taxon>Lentisphaerota</taxon>
        <taxon>Lentisphaeria</taxon>
        <taxon>Victivallales</taxon>
        <taxon>Victivallaceae</taxon>
        <taxon>Victivallis</taxon>
    </lineage>
</organism>
<reference evidence="1 2" key="1">
    <citation type="submission" date="2019-08" db="EMBL/GenBank/DDBJ databases">
        <title>In-depth cultivation of the pig gut microbiome towards novel bacterial diversity and tailored functional studies.</title>
        <authorList>
            <person name="Wylensek D."/>
            <person name="Hitch T.C.A."/>
            <person name="Clavel T."/>
        </authorList>
    </citation>
    <scope>NUCLEOTIDE SEQUENCE [LARGE SCALE GENOMIC DNA]</scope>
    <source>
        <strain evidence="1 2">BBE-744-WT-12</strain>
    </source>
</reference>
<protein>
    <submittedName>
        <fullName evidence="1">Uncharacterized protein</fullName>
    </submittedName>
</protein>
<name>A0A844FZE9_9BACT</name>
<evidence type="ECO:0000313" key="1">
    <source>
        <dbReference type="EMBL" id="MST96667.1"/>
    </source>
</evidence>
<dbReference type="RefSeq" id="WP_154417379.1">
    <property type="nucleotide sequence ID" value="NZ_VUNS01000005.1"/>
</dbReference>
<dbReference type="EMBL" id="VUNS01000005">
    <property type="protein sequence ID" value="MST96667.1"/>
    <property type="molecule type" value="Genomic_DNA"/>
</dbReference>
<dbReference type="Proteomes" id="UP000435649">
    <property type="component" value="Unassembled WGS sequence"/>
</dbReference>